<feature type="region of interest" description="Disordered" evidence="1">
    <location>
        <begin position="186"/>
        <end position="207"/>
    </location>
</feature>
<dbReference type="Proteomes" id="UP000321248">
    <property type="component" value="Unassembled WGS sequence"/>
</dbReference>
<comment type="caution">
    <text evidence="2">The sequence shown here is derived from an EMBL/GenBank/DDBJ whole genome shotgun (WGS) entry which is preliminary data.</text>
</comment>
<gene>
    <name evidence="2" type="ORF">FU658_13315</name>
</gene>
<dbReference type="OrthoDB" id="6064639at2"/>
<dbReference type="EMBL" id="VRTS01000011">
    <property type="protein sequence ID" value="TXK59749.1"/>
    <property type="molecule type" value="Genomic_DNA"/>
</dbReference>
<evidence type="ECO:0000313" key="3">
    <source>
        <dbReference type="Proteomes" id="UP000321248"/>
    </source>
</evidence>
<organism evidence="2 3">
    <name type="scientific">Alkalisalibacterium limincola</name>
    <dbReference type="NCBI Taxonomy" id="2699169"/>
    <lineage>
        <taxon>Bacteria</taxon>
        <taxon>Pseudomonadati</taxon>
        <taxon>Pseudomonadota</taxon>
        <taxon>Gammaproteobacteria</taxon>
        <taxon>Lysobacterales</taxon>
        <taxon>Lysobacteraceae</taxon>
        <taxon>Alkalisalibacterium</taxon>
    </lineage>
</organism>
<dbReference type="AlphaFoldDB" id="A0A5C8KKV3"/>
<evidence type="ECO:0000313" key="2">
    <source>
        <dbReference type="EMBL" id="TXK59749.1"/>
    </source>
</evidence>
<feature type="compositionally biased region" description="Basic and acidic residues" evidence="1">
    <location>
        <begin position="186"/>
        <end position="198"/>
    </location>
</feature>
<name>A0A5C8KKV3_9GAMM</name>
<accession>A0A5C8KKV3</accession>
<protein>
    <submittedName>
        <fullName evidence="2">Uncharacterized protein</fullName>
    </submittedName>
</protein>
<proteinExistence type="predicted"/>
<sequence>MAQLDFFAVDRDFYEVMNFVFSETDLIVYEAYSRFDMEIRRFTSVTELEAAAEDRRAGGFLLRAWSPAVTSTPIFETFKLKPEVGSHRTTVGGPGLVQFQQGHVERGHLHFSTFSHWNEAGALQRGLPGAEEVNWKAMRKLSGRIHRHLRNKLAVASIRSASVLEHAYAVLGPDLSIWYGKEYKQGSEGLVERPDSSSKPKPLRGSG</sequence>
<reference evidence="2 3" key="1">
    <citation type="submission" date="2019-08" db="EMBL/GenBank/DDBJ databases">
        <authorList>
            <person name="Karlyshev A.V."/>
        </authorList>
    </citation>
    <scope>NUCLEOTIDE SEQUENCE [LARGE SCALE GENOMIC DNA]</scope>
    <source>
        <strain evidence="2 3">Alg18-2.2</strain>
    </source>
</reference>
<evidence type="ECO:0000256" key="1">
    <source>
        <dbReference type="SAM" id="MobiDB-lite"/>
    </source>
</evidence>
<keyword evidence="3" id="KW-1185">Reference proteome</keyword>
<dbReference type="RefSeq" id="WP_147892524.1">
    <property type="nucleotide sequence ID" value="NZ_VRTS01000011.1"/>
</dbReference>